<feature type="signal peptide" evidence="1">
    <location>
        <begin position="1"/>
        <end position="21"/>
    </location>
</feature>
<evidence type="ECO:0000313" key="3">
    <source>
        <dbReference type="Proteomes" id="UP000001396"/>
    </source>
</evidence>
<comment type="caution">
    <text evidence="2">The sequence shown here is derived from an EMBL/GenBank/DDBJ whole genome shotgun (WGS) entry which is preliminary data.</text>
</comment>
<name>D3BQM1_HETP5</name>
<protein>
    <submittedName>
        <fullName evidence="2">Uncharacterized protein</fullName>
    </submittedName>
</protein>
<dbReference type="InParanoid" id="D3BQM1"/>
<sequence length="141" mass="15069">MFKQLLTVIFVLTVIVMTSTAESIELCGVCENKKLQSCSSNAGSTKCVTIPLQKCFTFDDICTGEPYGKAYYIKSIARGEVDGLEYPSVATCKDEAMGISITQDCDTCASGTTLKCNSGNSAYTIQIFSIAIISTLAILSI</sequence>
<organism evidence="2 3">
    <name type="scientific">Heterostelium pallidum (strain ATCC 26659 / Pp 5 / PN500)</name>
    <name type="common">Cellular slime mold</name>
    <name type="synonym">Polysphondylium pallidum</name>
    <dbReference type="NCBI Taxonomy" id="670386"/>
    <lineage>
        <taxon>Eukaryota</taxon>
        <taxon>Amoebozoa</taxon>
        <taxon>Evosea</taxon>
        <taxon>Eumycetozoa</taxon>
        <taxon>Dictyostelia</taxon>
        <taxon>Acytosteliales</taxon>
        <taxon>Acytosteliaceae</taxon>
        <taxon>Heterostelium</taxon>
    </lineage>
</organism>
<reference evidence="2 3" key="1">
    <citation type="journal article" date="2011" name="Genome Res.">
        <title>Phylogeny-wide analysis of social amoeba genomes highlights ancient origins for complex intercellular communication.</title>
        <authorList>
            <person name="Heidel A.J."/>
            <person name="Lawal H.M."/>
            <person name="Felder M."/>
            <person name="Schilde C."/>
            <person name="Helps N.R."/>
            <person name="Tunggal B."/>
            <person name="Rivero F."/>
            <person name="John U."/>
            <person name="Schleicher M."/>
            <person name="Eichinger L."/>
            <person name="Platzer M."/>
            <person name="Noegel A.A."/>
            <person name="Schaap P."/>
            <person name="Gloeckner G."/>
        </authorList>
    </citation>
    <scope>NUCLEOTIDE SEQUENCE [LARGE SCALE GENOMIC DNA]</scope>
    <source>
        <strain evidence="3">ATCC 26659 / Pp 5 / PN500</strain>
    </source>
</reference>
<accession>D3BQM1</accession>
<evidence type="ECO:0000256" key="1">
    <source>
        <dbReference type="SAM" id="SignalP"/>
    </source>
</evidence>
<dbReference type="GeneID" id="31365677"/>
<dbReference type="RefSeq" id="XP_020428573.1">
    <property type="nucleotide sequence ID" value="XM_020580988.1"/>
</dbReference>
<dbReference type="AlphaFoldDB" id="D3BQM1"/>
<feature type="chain" id="PRO_5003041389" evidence="1">
    <location>
        <begin position="22"/>
        <end position="141"/>
    </location>
</feature>
<keyword evidence="1" id="KW-0732">Signal</keyword>
<dbReference type="Proteomes" id="UP000001396">
    <property type="component" value="Unassembled WGS sequence"/>
</dbReference>
<gene>
    <name evidence="2" type="ORF">PPL_10206</name>
</gene>
<dbReference type="EMBL" id="ADBJ01000047">
    <property type="protein sequence ID" value="EFA76441.1"/>
    <property type="molecule type" value="Genomic_DNA"/>
</dbReference>
<evidence type="ECO:0000313" key="2">
    <source>
        <dbReference type="EMBL" id="EFA76441.1"/>
    </source>
</evidence>
<keyword evidence="3" id="KW-1185">Reference proteome</keyword>
<proteinExistence type="predicted"/>